<dbReference type="OrthoDB" id="1806891at2"/>
<sequence length="115" mass="13225">MKIGAGGLQAQAAQDAARIQDVSRFKPTVEEELLQSEDLALRKMRYELNKAVERMRQAAEMYNQPLEFLVKKEGKPRIRSRDRRTGASREFTLEEAEAWLAELNENRGRNLNGYA</sequence>
<dbReference type="EMBL" id="QFFZ01000017">
    <property type="protein sequence ID" value="TEB11173.1"/>
    <property type="molecule type" value="Genomic_DNA"/>
</dbReference>
<dbReference type="Proteomes" id="UP000297597">
    <property type="component" value="Unassembled WGS sequence"/>
</dbReference>
<dbReference type="AlphaFoldDB" id="A0A4Y7RQP2"/>
<protein>
    <submittedName>
        <fullName evidence="1">Uncharacterized protein</fullName>
    </submittedName>
</protein>
<proteinExistence type="predicted"/>
<keyword evidence="2" id="KW-1185">Reference proteome</keyword>
<evidence type="ECO:0000313" key="1">
    <source>
        <dbReference type="EMBL" id="TEB11173.1"/>
    </source>
</evidence>
<comment type="caution">
    <text evidence="1">The sequence shown here is derived from an EMBL/GenBank/DDBJ whole genome shotgun (WGS) entry which is preliminary data.</text>
</comment>
<reference evidence="1 2" key="1">
    <citation type="journal article" date="2018" name="Environ. Microbiol.">
        <title>Novel energy conservation strategies and behaviour of Pelotomaculum schinkii driving syntrophic propionate catabolism.</title>
        <authorList>
            <person name="Hidalgo-Ahumada C.A.P."/>
            <person name="Nobu M.K."/>
            <person name="Narihiro T."/>
            <person name="Tamaki H."/>
            <person name="Liu W.T."/>
            <person name="Kamagata Y."/>
            <person name="Stams A.J.M."/>
            <person name="Imachi H."/>
            <person name="Sousa D.Z."/>
        </authorList>
    </citation>
    <scope>NUCLEOTIDE SEQUENCE [LARGE SCALE GENOMIC DNA]</scope>
    <source>
        <strain evidence="1 2">MGP</strain>
    </source>
</reference>
<dbReference type="RefSeq" id="WP_134213718.1">
    <property type="nucleotide sequence ID" value="NZ_QFFZ01000017.1"/>
</dbReference>
<organism evidence="1 2">
    <name type="scientific">Pelotomaculum propionicicum</name>
    <dbReference type="NCBI Taxonomy" id="258475"/>
    <lineage>
        <taxon>Bacteria</taxon>
        <taxon>Bacillati</taxon>
        <taxon>Bacillota</taxon>
        <taxon>Clostridia</taxon>
        <taxon>Eubacteriales</taxon>
        <taxon>Desulfotomaculaceae</taxon>
        <taxon>Pelotomaculum</taxon>
    </lineage>
</organism>
<gene>
    <name evidence="1" type="ORF">Pmgp_01869</name>
</gene>
<evidence type="ECO:0000313" key="2">
    <source>
        <dbReference type="Proteomes" id="UP000297597"/>
    </source>
</evidence>
<name>A0A4Y7RQP2_9FIRM</name>
<accession>A0A4Y7RQP2</accession>